<dbReference type="InterPro" id="IPR020635">
    <property type="entry name" value="Tyr_kinase_cat_dom"/>
</dbReference>
<gene>
    <name evidence="18" type="ORF">Anas_06147</name>
</gene>
<dbReference type="PROSITE" id="PS00107">
    <property type="entry name" value="PROTEIN_KINASE_ATP"/>
    <property type="match status" value="1"/>
</dbReference>
<keyword evidence="9 16" id="KW-1133">Transmembrane helix</keyword>
<dbReference type="FunFam" id="1.10.510.10:FF:000190">
    <property type="entry name" value="Proto-oncogene tyrosine-protein kinase receptor Ret"/>
    <property type="match status" value="1"/>
</dbReference>
<feature type="domain" description="Protein kinase" evidence="17">
    <location>
        <begin position="364"/>
        <end position="698"/>
    </location>
</feature>
<keyword evidence="4 16" id="KW-0812">Transmembrane</keyword>
<proteinExistence type="predicted"/>
<evidence type="ECO:0000256" key="1">
    <source>
        <dbReference type="ARBA" id="ARBA00004479"/>
    </source>
</evidence>
<dbReference type="Proteomes" id="UP000326759">
    <property type="component" value="Unassembled WGS sequence"/>
</dbReference>
<dbReference type="EMBL" id="SEYY01022013">
    <property type="protein sequence ID" value="KAB7495880.1"/>
    <property type="molecule type" value="Genomic_DNA"/>
</dbReference>
<keyword evidence="7 18" id="KW-0418">Kinase</keyword>
<reference evidence="18 19" key="1">
    <citation type="journal article" date="2019" name="PLoS Biol.">
        <title>Sex chromosomes control vertical transmission of feminizing Wolbachia symbionts in an isopod.</title>
        <authorList>
            <person name="Becking T."/>
            <person name="Chebbi M.A."/>
            <person name="Giraud I."/>
            <person name="Moumen B."/>
            <person name="Laverre T."/>
            <person name="Caubet Y."/>
            <person name="Peccoud J."/>
            <person name="Gilbert C."/>
            <person name="Cordaux R."/>
        </authorList>
    </citation>
    <scope>NUCLEOTIDE SEQUENCE [LARGE SCALE GENOMIC DNA]</scope>
    <source>
        <strain evidence="18">ANa2</strain>
        <tissue evidence="18">Whole body excluding digestive tract and cuticle</tissue>
    </source>
</reference>
<evidence type="ECO:0000256" key="3">
    <source>
        <dbReference type="ARBA" id="ARBA00022679"/>
    </source>
</evidence>
<dbReference type="GO" id="GO:0007169">
    <property type="term" value="P:cell surface receptor protein tyrosine kinase signaling pathway"/>
    <property type="evidence" value="ECO:0007669"/>
    <property type="project" value="TreeGrafter"/>
</dbReference>
<dbReference type="InterPro" id="IPR001245">
    <property type="entry name" value="Ser-Thr/Tyr_kinase_cat_dom"/>
</dbReference>
<keyword evidence="3" id="KW-0808">Transferase</keyword>
<keyword evidence="11" id="KW-0829">Tyrosine-protein kinase</keyword>
<keyword evidence="10 16" id="KW-0472">Membrane</keyword>
<dbReference type="InterPro" id="IPR008266">
    <property type="entry name" value="Tyr_kinase_AS"/>
</dbReference>
<dbReference type="GO" id="GO:0043235">
    <property type="term" value="C:receptor complex"/>
    <property type="evidence" value="ECO:0007669"/>
    <property type="project" value="TreeGrafter"/>
</dbReference>
<dbReference type="SMART" id="SM00219">
    <property type="entry name" value="TyrKc"/>
    <property type="match status" value="1"/>
</dbReference>
<evidence type="ECO:0000256" key="13">
    <source>
        <dbReference type="ARBA" id="ARBA00051243"/>
    </source>
</evidence>
<dbReference type="EC" id="2.7.10.1" evidence="2"/>
<feature type="non-terminal residue" evidence="18">
    <location>
        <position position="1"/>
    </location>
</feature>
<keyword evidence="18" id="KW-0675">Receptor</keyword>
<dbReference type="PROSITE" id="PS50011">
    <property type="entry name" value="PROTEIN_KINASE_DOM"/>
    <property type="match status" value="1"/>
</dbReference>
<dbReference type="Gene3D" id="3.30.200.20">
    <property type="entry name" value="Phosphorylase Kinase, domain 1"/>
    <property type="match status" value="1"/>
</dbReference>
<keyword evidence="6 14" id="KW-0547">Nucleotide-binding</keyword>
<evidence type="ECO:0000256" key="15">
    <source>
        <dbReference type="SAM" id="MobiDB-lite"/>
    </source>
</evidence>
<name>A0A5N5ST95_9CRUS</name>
<dbReference type="SUPFAM" id="SSF49313">
    <property type="entry name" value="Cadherin-like"/>
    <property type="match status" value="1"/>
</dbReference>
<evidence type="ECO:0000256" key="5">
    <source>
        <dbReference type="ARBA" id="ARBA00022729"/>
    </source>
</evidence>
<sequence>LPNTPPQITLDREWTLTEDEPVGSVVTRIRIHDSDKDDVKVSIGRASSEAFQGRLDGASFFEIDKHKRVILKKSLKGLVTTDGHIPNRIDARVTIRHPNESAKFMPFGFAAALIPSHLAPTLPNPYDHEHLTFSVSPETLIHIDPKNGRVTTAKTLLEEVGNHTFNIEVSDQVESISEEVVLRVLPNNGTSSLIRNNYPHPHPPFYPQGNLEPQSPTHPQDSHGHHTVTTDLPPEDSVKSTTEKGYSGYIILGIAIVFGVFLCCGVLLWQCWKRHYKKTGKESSVTYSEKGNNSSIRTEVSRTDSLFNELFSLVGIRKRAESNGYEEGVPNIPIRQSRKSSRVSNVSSGTIEEADKWEFPRHKVRVLEILGEGCFGQVWKCDAMDLGVKGRRTVAVKTLKESAGQAEQNDLMQELKVLKSLSYHPNVVSLLGCCTEKDMVDDIWVTHVAEMNDEVKVTHITDMIVDICVTNFRLNVCIVVTSVTDSRSCGFDMFVTKPIFVILEYMVGGKLQSYLRSSRANGHPYDNLHGVSSSLTPRDLTIFALQTAKGMDFLSQNGIIHRDLAARNVLVGDNKICKVADFGFARDVANNHIYERKSDGRLPIRWMAPESLFDNIFTTKSDVWSFGVLLWEIVTLGSTPYPGISAVDVMKRVKDGYRLEKPDHCKREIYNIMFYCWDADERHRPSFSELVKSLEALILTEVDYIQLENFPDHNYYNFTSVSTSSELL</sequence>
<feature type="binding site" evidence="14">
    <location>
        <position position="397"/>
    </location>
    <ligand>
        <name>ATP</name>
        <dbReference type="ChEBI" id="CHEBI:30616"/>
    </ligand>
</feature>
<dbReference type="Pfam" id="PF07714">
    <property type="entry name" value="PK_Tyr_Ser-Thr"/>
    <property type="match status" value="2"/>
</dbReference>
<dbReference type="PRINTS" id="PR00109">
    <property type="entry name" value="TYRKINASE"/>
</dbReference>
<dbReference type="GO" id="GO:1902533">
    <property type="term" value="P:positive regulation of intracellular signal transduction"/>
    <property type="evidence" value="ECO:0007669"/>
    <property type="project" value="UniProtKB-ARBA"/>
</dbReference>
<evidence type="ECO:0000313" key="19">
    <source>
        <dbReference type="Proteomes" id="UP000326759"/>
    </source>
</evidence>
<evidence type="ECO:0000256" key="2">
    <source>
        <dbReference type="ARBA" id="ARBA00011902"/>
    </source>
</evidence>
<evidence type="ECO:0000259" key="17">
    <source>
        <dbReference type="PROSITE" id="PS50011"/>
    </source>
</evidence>
<protein>
    <recommendedName>
        <fullName evidence="2">receptor protein-tyrosine kinase</fullName>
        <ecNumber evidence="2">2.7.10.1</ecNumber>
    </recommendedName>
</protein>
<feature type="region of interest" description="Disordered" evidence="15">
    <location>
        <begin position="195"/>
        <end position="239"/>
    </location>
</feature>
<comment type="caution">
    <text evidence="18">The sequence shown here is derived from an EMBL/GenBank/DDBJ whole genome shotgun (WGS) entry which is preliminary data.</text>
</comment>
<evidence type="ECO:0000256" key="9">
    <source>
        <dbReference type="ARBA" id="ARBA00022989"/>
    </source>
</evidence>
<dbReference type="CDD" id="cd00192">
    <property type="entry name" value="PTKc"/>
    <property type="match status" value="1"/>
</dbReference>
<dbReference type="PROSITE" id="PS00109">
    <property type="entry name" value="PROTEIN_KINASE_TYR"/>
    <property type="match status" value="1"/>
</dbReference>
<organism evidence="18 19">
    <name type="scientific">Armadillidium nasatum</name>
    <dbReference type="NCBI Taxonomy" id="96803"/>
    <lineage>
        <taxon>Eukaryota</taxon>
        <taxon>Metazoa</taxon>
        <taxon>Ecdysozoa</taxon>
        <taxon>Arthropoda</taxon>
        <taxon>Crustacea</taxon>
        <taxon>Multicrustacea</taxon>
        <taxon>Malacostraca</taxon>
        <taxon>Eumalacostraca</taxon>
        <taxon>Peracarida</taxon>
        <taxon>Isopoda</taxon>
        <taxon>Oniscidea</taxon>
        <taxon>Crinocheta</taxon>
        <taxon>Armadillidiidae</taxon>
        <taxon>Armadillidium</taxon>
    </lineage>
</organism>
<evidence type="ECO:0000256" key="10">
    <source>
        <dbReference type="ARBA" id="ARBA00023136"/>
    </source>
</evidence>
<evidence type="ECO:0000256" key="12">
    <source>
        <dbReference type="ARBA" id="ARBA00023180"/>
    </source>
</evidence>
<dbReference type="OrthoDB" id="3256376at2759"/>
<dbReference type="InterPro" id="IPR015919">
    <property type="entry name" value="Cadherin-like_sf"/>
</dbReference>
<dbReference type="PANTHER" id="PTHR24416">
    <property type="entry name" value="TYROSINE-PROTEIN KINASE RECEPTOR"/>
    <property type="match status" value="1"/>
</dbReference>
<dbReference type="SUPFAM" id="SSF56112">
    <property type="entry name" value="Protein kinase-like (PK-like)"/>
    <property type="match status" value="1"/>
</dbReference>
<dbReference type="GO" id="GO:0005886">
    <property type="term" value="C:plasma membrane"/>
    <property type="evidence" value="ECO:0007669"/>
    <property type="project" value="TreeGrafter"/>
</dbReference>
<dbReference type="GO" id="GO:0005509">
    <property type="term" value="F:calcium ion binding"/>
    <property type="evidence" value="ECO:0007669"/>
    <property type="project" value="InterPro"/>
</dbReference>
<accession>A0A5N5ST95</accession>
<comment type="subcellular location">
    <subcellularLocation>
        <location evidence="1">Membrane</location>
        <topology evidence="1">Single-pass type I membrane protein</topology>
    </subcellularLocation>
</comment>
<dbReference type="InterPro" id="IPR000719">
    <property type="entry name" value="Prot_kinase_dom"/>
</dbReference>
<evidence type="ECO:0000313" key="18">
    <source>
        <dbReference type="EMBL" id="KAB7495880.1"/>
    </source>
</evidence>
<evidence type="ECO:0000256" key="7">
    <source>
        <dbReference type="ARBA" id="ARBA00022777"/>
    </source>
</evidence>
<evidence type="ECO:0000256" key="14">
    <source>
        <dbReference type="PROSITE-ProRule" id="PRU10141"/>
    </source>
</evidence>
<evidence type="ECO:0000256" key="4">
    <source>
        <dbReference type="ARBA" id="ARBA00022692"/>
    </source>
</evidence>
<feature type="transmembrane region" description="Helical" evidence="16">
    <location>
        <begin position="246"/>
        <end position="269"/>
    </location>
</feature>
<dbReference type="GO" id="GO:0004714">
    <property type="term" value="F:transmembrane receptor protein tyrosine kinase activity"/>
    <property type="evidence" value="ECO:0007669"/>
    <property type="project" value="UniProtKB-EC"/>
</dbReference>
<keyword evidence="5" id="KW-0732">Signal</keyword>
<keyword evidence="8 14" id="KW-0067">ATP-binding</keyword>
<keyword evidence="19" id="KW-1185">Reference proteome</keyword>
<dbReference type="InterPro" id="IPR050122">
    <property type="entry name" value="RTK"/>
</dbReference>
<dbReference type="Gene3D" id="1.10.510.10">
    <property type="entry name" value="Transferase(Phosphotransferase) domain 1"/>
    <property type="match status" value="1"/>
</dbReference>
<evidence type="ECO:0000256" key="11">
    <source>
        <dbReference type="ARBA" id="ARBA00023137"/>
    </source>
</evidence>
<evidence type="ECO:0000256" key="16">
    <source>
        <dbReference type="SAM" id="Phobius"/>
    </source>
</evidence>
<evidence type="ECO:0000256" key="6">
    <source>
        <dbReference type="ARBA" id="ARBA00022741"/>
    </source>
</evidence>
<evidence type="ECO:0000256" key="8">
    <source>
        <dbReference type="ARBA" id="ARBA00022840"/>
    </source>
</evidence>
<keyword evidence="12" id="KW-0325">Glycoprotein</keyword>
<dbReference type="PANTHER" id="PTHR24416:SF621">
    <property type="entry name" value="TYROSINE KINASE RECEPTOR CAD96CA"/>
    <property type="match status" value="1"/>
</dbReference>
<dbReference type="AlphaFoldDB" id="A0A5N5ST95"/>
<dbReference type="InterPro" id="IPR011009">
    <property type="entry name" value="Kinase-like_dom_sf"/>
</dbReference>
<dbReference type="InterPro" id="IPR017441">
    <property type="entry name" value="Protein_kinase_ATP_BS"/>
</dbReference>
<comment type="catalytic activity">
    <reaction evidence="13">
        <text>L-tyrosyl-[protein] + ATP = O-phospho-L-tyrosyl-[protein] + ADP + H(+)</text>
        <dbReference type="Rhea" id="RHEA:10596"/>
        <dbReference type="Rhea" id="RHEA-COMP:10136"/>
        <dbReference type="Rhea" id="RHEA-COMP:20101"/>
        <dbReference type="ChEBI" id="CHEBI:15378"/>
        <dbReference type="ChEBI" id="CHEBI:30616"/>
        <dbReference type="ChEBI" id="CHEBI:46858"/>
        <dbReference type="ChEBI" id="CHEBI:61978"/>
        <dbReference type="ChEBI" id="CHEBI:456216"/>
        <dbReference type="EC" id="2.7.10.1"/>
    </reaction>
</comment>
<dbReference type="GO" id="GO:0005524">
    <property type="term" value="F:ATP binding"/>
    <property type="evidence" value="ECO:0007669"/>
    <property type="project" value="UniProtKB-UniRule"/>
</dbReference>